<reference evidence="1 2" key="1">
    <citation type="submission" date="2019-04" db="EMBL/GenBank/DDBJ databases">
        <authorList>
            <consortium name="Pathogen Informatics"/>
        </authorList>
    </citation>
    <scope>NUCLEOTIDE SEQUENCE [LARGE SCALE GENOMIC DNA]</scope>
    <source>
        <strain evidence="1 2">NCTC9185</strain>
    </source>
</reference>
<dbReference type="AlphaFoldDB" id="A0A4U9DBS4"/>
<evidence type="ECO:0000313" key="2">
    <source>
        <dbReference type="Proteomes" id="UP000339249"/>
    </source>
</evidence>
<organism evidence="1 2">
    <name type="scientific">Raoultella terrigena</name>
    <name type="common">Klebsiella terrigena</name>
    <dbReference type="NCBI Taxonomy" id="577"/>
    <lineage>
        <taxon>Bacteria</taxon>
        <taxon>Pseudomonadati</taxon>
        <taxon>Pseudomonadota</taxon>
        <taxon>Gammaproteobacteria</taxon>
        <taxon>Enterobacterales</taxon>
        <taxon>Enterobacteriaceae</taxon>
        <taxon>Klebsiella/Raoultella group</taxon>
        <taxon>Raoultella</taxon>
    </lineage>
</organism>
<protein>
    <submittedName>
        <fullName evidence="1">Uncharacterized protein</fullName>
    </submittedName>
</protein>
<evidence type="ECO:0000313" key="1">
    <source>
        <dbReference type="EMBL" id="VTN13443.1"/>
    </source>
</evidence>
<accession>A0A4U9DBS4</accession>
<dbReference type="EMBL" id="CABDVU010000001">
    <property type="protein sequence ID" value="VTN13443.1"/>
    <property type="molecule type" value="Genomic_DNA"/>
</dbReference>
<sequence length="66" mass="7761">MLLRVYRQLIDAMAHFTRQEIFLRQRGSRCGQPVSSRAAVSAMPEQSVKVFTLWRFIDVYSHLFTN</sequence>
<dbReference type="Proteomes" id="UP000339249">
    <property type="component" value="Unassembled WGS sequence"/>
</dbReference>
<gene>
    <name evidence="1" type="ORF">NCTC9185_05477</name>
</gene>
<name>A0A4U9DBS4_RAOTE</name>
<proteinExistence type="predicted"/>